<sequence length="61" mass="6694">MGILKVRVGVFNPKAPERTVETEAVVDAGAIYSVVRRDILEALVVQPIKGLRLLEAMWSGM</sequence>
<gene>
    <name evidence="1" type="ordered locus">PAE0308</name>
</gene>
<evidence type="ECO:0000313" key="2">
    <source>
        <dbReference type="Proteomes" id="UP000002439"/>
    </source>
</evidence>
<accession>Q8ZZD8</accession>
<dbReference type="AlphaFoldDB" id="Q8ZZD8"/>
<dbReference type="PATRIC" id="fig|178306.9.peg.232"/>
<organism evidence="1 2">
    <name type="scientific">Pyrobaculum aerophilum (strain ATCC 51768 / DSM 7523 / JCM 9630 / CIP 104966 / NBRC 100827 / IM2)</name>
    <dbReference type="NCBI Taxonomy" id="178306"/>
    <lineage>
        <taxon>Archaea</taxon>
        <taxon>Thermoproteota</taxon>
        <taxon>Thermoprotei</taxon>
        <taxon>Thermoproteales</taxon>
        <taxon>Thermoproteaceae</taxon>
        <taxon>Pyrobaculum</taxon>
    </lineage>
</organism>
<reference evidence="1 2" key="1">
    <citation type="journal article" date="2002" name="Proc. Natl. Acad. Sci. U.S.A.">
        <title>Genome sequence of the hyperthermophilic crenarchaeon Pyrobaculum aerophilum.</title>
        <authorList>
            <person name="Fitz-Gibbon S.T."/>
            <person name="Ladner H."/>
            <person name="Kim U.J."/>
            <person name="Stetter K.O."/>
            <person name="Simon M.I."/>
            <person name="Miller J.H."/>
        </authorList>
    </citation>
    <scope>NUCLEOTIDE SEQUENCE [LARGE SCALE GENOMIC DNA]</scope>
    <source>
        <strain evidence="2">ATCC 51768 / DSM 7523 / JCM 9630 / CIP 104966 / NBRC 100827 / IM2</strain>
    </source>
</reference>
<dbReference type="GeneID" id="85935705"/>
<dbReference type="HOGENOM" id="CLU_2911672_0_0_2"/>
<dbReference type="eggNOG" id="arCOG03744">
    <property type="taxonomic scope" value="Archaea"/>
</dbReference>
<protein>
    <submittedName>
        <fullName evidence="1">Uncharacterized protein</fullName>
    </submittedName>
</protein>
<dbReference type="Proteomes" id="UP000002439">
    <property type="component" value="Chromosome"/>
</dbReference>
<dbReference type="InParanoid" id="Q8ZZD8"/>
<name>Q8ZZD8_PYRAE</name>
<dbReference type="KEGG" id="pai:PAE0308"/>
<dbReference type="STRING" id="178306.PAE0308"/>
<keyword evidence="2" id="KW-1185">Reference proteome</keyword>
<dbReference type="RefSeq" id="WP_011007175.1">
    <property type="nucleotide sequence ID" value="NC_003364.1"/>
</dbReference>
<proteinExistence type="predicted"/>
<evidence type="ECO:0000313" key="1">
    <source>
        <dbReference type="EMBL" id="AAL62703.1"/>
    </source>
</evidence>
<dbReference type="EnsemblBacteria" id="AAL62703">
    <property type="protein sequence ID" value="AAL62703"/>
    <property type="gene ID" value="PAE0308"/>
</dbReference>
<dbReference type="EMBL" id="AE009441">
    <property type="protein sequence ID" value="AAL62703.1"/>
    <property type="molecule type" value="Genomic_DNA"/>
</dbReference>